<sequence length="245" mass="27570">MHALFTFGRKTFFYEIGELCGGWIAMEEETELKNHRKWARILVIGDGQNVPNEVVVEREGVLYFIPVWVERKPKFEIGLTATRKVTGVPIETMFPASPNHHWTESNSADKEVPEIPSIRDLVGESMCTCNTTATYTVEKSREHKEGFKADSILEEPDLFSSYKQNLMHSRAQISLETVVLDVAGGNEDITTMREKPVLEDGSVSQNTREMDATILLNQNMLKLTRLFGADFQGHEEGGFGASVID</sequence>
<keyword evidence="2" id="KW-1185">Reference proteome</keyword>
<dbReference type="EMBL" id="JACXVP010000004">
    <property type="protein sequence ID" value="KAG5609721.1"/>
    <property type="molecule type" value="Genomic_DNA"/>
</dbReference>
<evidence type="ECO:0000313" key="2">
    <source>
        <dbReference type="Proteomes" id="UP000824120"/>
    </source>
</evidence>
<gene>
    <name evidence="1" type="ORF">H5410_021002</name>
</gene>
<accession>A0A9J5ZA29</accession>
<proteinExistence type="predicted"/>
<evidence type="ECO:0000313" key="1">
    <source>
        <dbReference type="EMBL" id="KAG5609721.1"/>
    </source>
</evidence>
<organism evidence="1 2">
    <name type="scientific">Solanum commersonii</name>
    <name type="common">Commerson's wild potato</name>
    <name type="synonym">Commerson's nightshade</name>
    <dbReference type="NCBI Taxonomy" id="4109"/>
    <lineage>
        <taxon>Eukaryota</taxon>
        <taxon>Viridiplantae</taxon>
        <taxon>Streptophyta</taxon>
        <taxon>Embryophyta</taxon>
        <taxon>Tracheophyta</taxon>
        <taxon>Spermatophyta</taxon>
        <taxon>Magnoliopsida</taxon>
        <taxon>eudicotyledons</taxon>
        <taxon>Gunneridae</taxon>
        <taxon>Pentapetalae</taxon>
        <taxon>asterids</taxon>
        <taxon>lamiids</taxon>
        <taxon>Solanales</taxon>
        <taxon>Solanaceae</taxon>
        <taxon>Solanoideae</taxon>
        <taxon>Solaneae</taxon>
        <taxon>Solanum</taxon>
    </lineage>
</organism>
<evidence type="ECO:0008006" key="3">
    <source>
        <dbReference type="Google" id="ProtNLM"/>
    </source>
</evidence>
<name>A0A9J5ZA29_SOLCO</name>
<dbReference type="Proteomes" id="UP000824120">
    <property type="component" value="Chromosome 4"/>
</dbReference>
<reference evidence="1 2" key="1">
    <citation type="submission" date="2020-09" db="EMBL/GenBank/DDBJ databases">
        <title>De no assembly of potato wild relative species, Solanum commersonii.</title>
        <authorList>
            <person name="Cho K."/>
        </authorList>
    </citation>
    <scope>NUCLEOTIDE SEQUENCE [LARGE SCALE GENOMIC DNA]</scope>
    <source>
        <strain evidence="1">LZ3.2</strain>
        <tissue evidence="1">Leaf</tissue>
    </source>
</reference>
<comment type="caution">
    <text evidence="1">The sequence shown here is derived from an EMBL/GenBank/DDBJ whole genome shotgun (WGS) entry which is preliminary data.</text>
</comment>
<dbReference type="PANTHER" id="PTHR34427:SF16">
    <property type="entry name" value="DUF4283 DOMAIN-CONTAINING PROTEIN"/>
    <property type="match status" value="1"/>
</dbReference>
<dbReference type="AlphaFoldDB" id="A0A9J5ZA29"/>
<dbReference type="OrthoDB" id="1745573at2759"/>
<dbReference type="PANTHER" id="PTHR34427">
    <property type="entry name" value="DUF4283 DOMAIN PROTEIN"/>
    <property type="match status" value="1"/>
</dbReference>
<protein>
    <recommendedName>
        <fullName evidence="3">DUF4283 domain-containing protein</fullName>
    </recommendedName>
</protein>